<name>A0A0U5BP19_XANCI</name>
<gene>
    <name evidence="1" type="ORF">XAC3562_1200078</name>
</gene>
<proteinExistence type="predicted"/>
<dbReference type="RefSeq" id="WP_058958823.1">
    <property type="nucleotide sequence ID" value="NZ_CP020883.1"/>
</dbReference>
<keyword evidence="2" id="KW-1185">Reference proteome</keyword>
<sequence>MNGKLEAILLHVIGLLKSDVQEYCDLETVEGGTTLVANDGSLASILRFNGTKSVMGRDQFERFISLLTTSLSVYFNGRGHQLQIVFRKDLDARMQLELNATQQRSTAAKLGLAVNDLIDENVEKYSQYVYDEECYMVFWSRPALLDSTESRMAQQETNQFRKETGWPSSRTAQNLLRPISYLLDRHVAYVSKMVDDLGSHEFGCSVELLDLAPALRAIKASVYPDYTSHEWAPSVPGTKIPFRWKKDGDEKDMSELLYPTLPDQIMTASAEVGVKGKPNMADGTCVRIGSRWYAPMLLSHPPREPQYFNTLFNSLNRAETRENGDTRALPYSISFMLESDGMNGTGFKSLMASLLAITSERNRNINLALKELRERRRDGECIVKFRVAAMTWAGIDADSVKELALRKSKLWRTLEGWGNPTVYERTGNPMVAFQSNAVGLSYKHIGNPCPAPLPEALALLPLTRPASPFPTGSTIYRSLDGKVLRYQRFSSEQTTWITLLSGKPGSGKSVLMNNNHFESCLLPGLTRLPFIGIIDIGVSSSGFIDLVRDSLPEDMRHLAVYKRLQNAAFDCVNPMDTPLGLRKPLPKDREFLKNFLSILVTAPERSGKPYEGMSDFVGRMIDMAYLRKSDKLERASPVTYKPGHNKTVDEGVWKLGYPVMPATTYWELVDVFFKAGMIYEAEVAQRFAVPVLDDLVAVASDTEEVVPEYGDAKIEGGRHLLPTFITGIREAIANYPVFSSNTQFDIGPARVISLDLQDVAIEGGDSAKKQTALMYMIARQSFMKKVAYSKEDLPHFDPMYRAFYDRMINEIVDEVKVMAMDEYHMTKGQVGLVNQVMADGRTARKWNMELILASQLMEDFGELTKIATTKFILDAGNEETRKWLRSNIGLTEVEEQALTNYVHGPNAHGATFLAQFETKSAKCSQLFTMTPGPMRLWALSTTAEDRKLRGLLYEAMPRPAARKLLAHRFPNGSCKKYVERLKEETYKGVDFVDDDMQASVIERLAEELIHEFFNSSEYLNAA</sequence>
<dbReference type="AlphaFoldDB" id="A0A0U5BP19"/>
<dbReference type="Gene3D" id="3.40.50.300">
    <property type="entry name" value="P-loop containing nucleotide triphosphate hydrolases"/>
    <property type="match status" value="1"/>
</dbReference>
<reference evidence="1 2" key="1">
    <citation type="submission" date="2014-09" db="EMBL/GenBank/DDBJ databases">
        <authorList>
            <person name="Regsiter A."/>
        </authorList>
    </citation>
    <scope>NUCLEOTIDE SEQUENCE [LARGE SCALE GENOMIC DNA]</scope>
</reference>
<comment type="caution">
    <text evidence="1">The sequence shown here is derived from an EMBL/GenBank/DDBJ whole genome shotgun (WGS) entry which is preliminary data.</text>
</comment>
<dbReference type="SUPFAM" id="SSF52540">
    <property type="entry name" value="P-loop containing nucleoside triphosphate hydrolases"/>
    <property type="match status" value="1"/>
</dbReference>
<dbReference type="EMBL" id="CCXZ01000025">
    <property type="protein sequence ID" value="CEG14755.1"/>
    <property type="molecule type" value="Genomic_DNA"/>
</dbReference>
<evidence type="ECO:0000313" key="1">
    <source>
        <dbReference type="EMBL" id="CEG14755.1"/>
    </source>
</evidence>
<evidence type="ECO:0000313" key="2">
    <source>
        <dbReference type="Proteomes" id="UP000052230"/>
    </source>
</evidence>
<protein>
    <submittedName>
        <fullName evidence="1">Putative type IV secretion system protein IcmB/DotO</fullName>
    </submittedName>
</protein>
<organism evidence="1 2">
    <name type="scientific">Xanthomonas citri pv. citri</name>
    <dbReference type="NCBI Taxonomy" id="611301"/>
    <lineage>
        <taxon>Bacteria</taxon>
        <taxon>Pseudomonadati</taxon>
        <taxon>Pseudomonadota</taxon>
        <taxon>Gammaproteobacteria</taxon>
        <taxon>Lysobacterales</taxon>
        <taxon>Lysobacteraceae</taxon>
        <taxon>Xanthomonas</taxon>
    </lineage>
</organism>
<dbReference type="InterPro" id="IPR027417">
    <property type="entry name" value="P-loop_NTPase"/>
</dbReference>
<accession>A0A0U5BP19</accession>
<dbReference type="Proteomes" id="UP000052230">
    <property type="component" value="Unassembled WGS sequence"/>
</dbReference>